<dbReference type="STRING" id="1936003.STSP2_03259"/>
<proteinExistence type="predicted"/>
<dbReference type="InterPro" id="IPR021341">
    <property type="entry name" value="DUF2958"/>
</dbReference>
<dbReference type="Proteomes" id="UP000189674">
    <property type="component" value="Chromosome"/>
</dbReference>
<evidence type="ECO:0000313" key="2">
    <source>
        <dbReference type="Proteomes" id="UP000189674"/>
    </source>
</evidence>
<sequence length="102" mass="11838">MKLLTEEIKRTLPKLYSQEEVTDPMVPLKFFTPDSSFTWLIIEGDEESEGDWLFFCKVVSHLCPEGELGYVRLSDLEEIRGPLGLPVERDLYWEAKPLSKCK</sequence>
<protein>
    <recommendedName>
        <fullName evidence="3">DUF2958 domain-containing protein</fullName>
    </recommendedName>
</protein>
<dbReference type="AlphaFoldDB" id="A0A1U9NQK0"/>
<dbReference type="KEGG" id="alus:STSP2_03259"/>
<evidence type="ECO:0000313" key="1">
    <source>
        <dbReference type="EMBL" id="AQT70057.1"/>
    </source>
</evidence>
<accession>A0A1U9NQK0</accession>
<dbReference type="OrthoDB" id="9815272at2"/>
<evidence type="ECO:0008006" key="3">
    <source>
        <dbReference type="Google" id="ProtNLM"/>
    </source>
</evidence>
<organism evidence="1 2">
    <name type="scientific">Anaerohalosphaera lusitana</name>
    <dbReference type="NCBI Taxonomy" id="1936003"/>
    <lineage>
        <taxon>Bacteria</taxon>
        <taxon>Pseudomonadati</taxon>
        <taxon>Planctomycetota</taxon>
        <taxon>Phycisphaerae</taxon>
        <taxon>Sedimentisphaerales</taxon>
        <taxon>Anaerohalosphaeraceae</taxon>
        <taxon>Anaerohalosphaera</taxon>
    </lineage>
</organism>
<keyword evidence="2" id="KW-1185">Reference proteome</keyword>
<gene>
    <name evidence="1" type="ORF">STSP2_03259</name>
</gene>
<dbReference type="RefSeq" id="WP_146663680.1">
    <property type="nucleotide sequence ID" value="NZ_CP019791.1"/>
</dbReference>
<reference evidence="2" key="1">
    <citation type="submission" date="2017-02" db="EMBL/GenBank/DDBJ databases">
        <title>Comparative genomics and description of representatives of a novel lineage of planctomycetes thriving in anoxic sediments.</title>
        <authorList>
            <person name="Spring S."/>
            <person name="Bunk B."/>
            <person name="Sproer C."/>
        </authorList>
    </citation>
    <scope>NUCLEOTIDE SEQUENCE [LARGE SCALE GENOMIC DNA]</scope>
    <source>
        <strain evidence="2">ST-NAGAB-D1</strain>
    </source>
</reference>
<name>A0A1U9NQK0_9BACT</name>
<dbReference type="EMBL" id="CP019791">
    <property type="protein sequence ID" value="AQT70057.1"/>
    <property type="molecule type" value="Genomic_DNA"/>
</dbReference>
<dbReference type="Pfam" id="PF11171">
    <property type="entry name" value="DUF2958"/>
    <property type="match status" value="1"/>
</dbReference>